<sequence length="164" mass="16955">MNSSIGNAASLAARAGGTLVRQLRSAVDPSGGRPAGGSQPASGWLVVTVLRDPTELDAAKLPAPLAEFGDRIEVRIRPAAGSKGTELAVRLRDREQSSSGGALNRLRGSDPQADLRSALRQAKQLIEVGEVLAVDPAPHGRRTATPGGVLLESWTKAAPKAGVR</sequence>
<gene>
    <name evidence="2" type="ORF">GCM10009741_22720</name>
</gene>
<protein>
    <submittedName>
        <fullName evidence="2">Uncharacterized protein</fullName>
    </submittedName>
</protein>
<name>A0ABN2ALE2_9ACTN</name>
<dbReference type="Proteomes" id="UP001500363">
    <property type="component" value="Unassembled WGS sequence"/>
</dbReference>
<dbReference type="InterPro" id="IPR023393">
    <property type="entry name" value="START-like_dom_sf"/>
</dbReference>
<proteinExistence type="predicted"/>
<feature type="region of interest" description="Disordered" evidence="1">
    <location>
        <begin position="83"/>
        <end position="112"/>
    </location>
</feature>
<dbReference type="Gene3D" id="3.30.530.20">
    <property type="match status" value="1"/>
</dbReference>
<comment type="caution">
    <text evidence="2">The sequence shown here is derived from an EMBL/GenBank/DDBJ whole genome shotgun (WGS) entry which is preliminary data.</text>
</comment>
<accession>A0ABN2ALE2</accession>
<keyword evidence="3" id="KW-1185">Reference proteome</keyword>
<dbReference type="EMBL" id="BAAANC010000001">
    <property type="protein sequence ID" value="GAA1521180.1"/>
    <property type="molecule type" value="Genomic_DNA"/>
</dbReference>
<evidence type="ECO:0000256" key="1">
    <source>
        <dbReference type="SAM" id="MobiDB-lite"/>
    </source>
</evidence>
<reference evidence="2 3" key="1">
    <citation type="journal article" date="2019" name="Int. J. Syst. Evol. Microbiol.">
        <title>The Global Catalogue of Microorganisms (GCM) 10K type strain sequencing project: providing services to taxonomists for standard genome sequencing and annotation.</title>
        <authorList>
            <consortium name="The Broad Institute Genomics Platform"/>
            <consortium name="The Broad Institute Genome Sequencing Center for Infectious Disease"/>
            <person name="Wu L."/>
            <person name="Ma J."/>
        </authorList>
    </citation>
    <scope>NUCLEOTIDE SEQUENCE [LARGE SCALE GENOMIC DNA]</scope>
    <source>
        <strain evidence="2 3">JCM 14303</strain>
    </source>
</reference>
<evidence type="ECO:0000313" key="2">
    <source>
        <dbReference type="EMBL" id="GAA1521180.1"/>
    </source>
</evidence>
<organism evidence="2 3">
    <name type="scientific">Kribbella lupini</name>
    <dbReference type="NCBI Taxonomy" id="291602"/>
    <lineage>
        <taxon>Bacteria</taxon>
        <taxon>Bacillati</taxon>
        <taxon>Actinomycetota</taxon>
        <taxon>Actinomycetes</taxon>
        <taxon>Propionibacteriales</taxon>
        <taxon>Kribbellaceae</taxon>
        <taxon>Kribbella</taxon>
    </lineage>
</organism>
<evidence type="ECO:0000313" key="3">
    <source>
        <dbReference type="Proteomes" id="UP001500363"/>
    </source>
</evidence>
<dbReference type="RefSeq" id="WP_344172835.1">
    <property type="nucleotide sequence ID" value="NZ_BAAANC010000001.1"/>
</dbReference>